<sequence>MAIAWFMNRRAVLRNFILQTRSKIRRLIATVLVKASVAYTLKKVSGNRQKNRSGGFDKTYEIIPEFDVIKKLEKLTGLSAQIPFIQKDNMKKVIMINALMLLISAALSPEQICLP</sequence>
<dbReference type="Proteomes" id="UP000276953">
    <property type="component" value="Unassembled WGS sequence"/>
</dbReference>
<dbReference type="EMBL" id="RYFC01000001">
    <property type="protein sequence ID" value="RTZ49620.1"/>
    <property type="molecule type" value="Genomic_DNA"/>
</dbReference>
<organism evidence="1 2">
    <name type="scientific">Chryseobacterium arthrosphaerae</name>
    <dbReference type="NCBI Taxonomy" id="651561"/>
    <lineage>
        <taxon>Bacteria</taxon>
        <taxon>Pseudomonadati</taxon>
        <taxon>Bacteroidota</taxon>
        <taxon>Flavobacteriia</taxon>
        <taxon>Flavobacteriales</taxon>
        <taxon>Weeksellaceae</taxon>
        <taxon>Chryseobacterium group</taxon>
        <taxon>Chryseobacterium</taxon>
    </lineage>
</organism>
<evidence type="ECO:0000313" key="2">
    <source>
        <dbReference type="Proteomes" id="UP000276953"/>
    </source>
</evidence>
<protein>
    <submittedName>
        <fullName evidence="1">Uncharacterized protein</fullName>
    </submittedName>
</protein>
<reference evidence="1 2" key="1">
    <citation type="submission" date="2018-12" db="EMBL/GenBank/DDBJ databases">
        <title>Draft Genome Sequence of Chryseobacterium arthrosphaerae strain ED882-96 Isolated from the Blood of a Patient with Liver Cirrhosis in Taiwan.</title>
        <authorList>
            <person name="Lin J.-N."/>
            <person name="Lai C.-H."/>
            <person name="Yang C.-H."/>
            <person name="Huang Y.-H."/>
        </authorList>
    </citation>
    <scope>NUCLEOTIDE SEQUENCE [LARGE SCALE GENOMIC DNA]</scope>
    <source>
        <strain evidence="1 2">ED882-96</strain>
    </source>
</reference>
<name>A0A432DZG2_9FLAO</name>
<dbReference type="AlphaFoldDB" id="A0A432DZG2"/>
<comment type="caution">
    <text evidence="1">The sequence shown here is derived from an EMBL/GenBank/DDBJ whole genome shotgun (WGS) entry which is preliminary data.</text>
</comment>
<proteinExistence type="predicted"/>
<accession>A0A432DZG2</accession>
<evidence type="ECO:0000313" key="1">
    <source>
        <dbReference type="EMBL" id="RTZ49620.1"/>
    </source>
</evidence>
<gene>
    <name evidence="1" type="ORF">EJ377_04230</name>
</gene>